<evidence type="ECO:0000313" key="4">
    <source>
        <dbReference type="Proteomes" id="UP001057532"/>
    </source>
</evidence>
<feature type="transmembrane region" description="Helical" evidence="2">
    <location>
        <begin position="12"/>
        <end position="30"/>
    </location>
</feature>
<evidence type="ECO:0000313" key="3">
    <source>
        <dbReference type="EMBL" id="USS93097.1"/>
    </source>
</evidence>
<dbReference type="GO" id="GO:0016787">
    <property type="term" value="F:hydrolase activity"/>
    <property type="evidence" value="ECO:0007669"/>
    <property type="project" value="UniProtKB-KW"/>
</dbReference>
<protein>
    <submittedName>
        <fullName evidence="3">Alpha/beta hydrolase</fullName>
    </submittedName>
</protein>
<gene>
    <name evidence="3" type="ORF">M8332_05735</name>
</gene>
<organism evidence="3 4">
    <name type="scientific">Fructilactobacillus ixorae</name>
    <dbReference type="NCBI Taxonomy" id="1750535"/>
    <lineage>
        <taxon>Bacteria</taxon>
        <taxon>Bacillati</taxon>
        <taxon>Bacillota</taxon>
        <taxon>Bacilli</taxon>
        <taxon>Lactobacillales</taxon>
        <taxon>Lactobacillaceae</taxon>
        <taxon>Fructilactobacillus</taxon>
    </lineage>
</organism>
<keyword evidence="2" id="KW-1133">Transmembrane helix</keyword>
<keyword evidence="4" id="KW-1185">Reference proteome</keyword>
<proteinExistence type="predicted"/>
<keyword evidence="3" id="KW-0378">Hydrolase</keyword>
<feature type="compositionally biased region" description="Low complexity" evidence="1">
    <location>
        <begin position="184"/>
        <end position="195"/>
    </location>
</feature>
<dbReference type="Gene3D" id="3.40.50.1820">
    <property type="entry name" value="alpha/beta hydrolase"/>
    <property type="match status" value="1"/>
</dbReference>
<name>A0ABY5C2T7_9LACO</name>
<keyword evidence="2" id="KW-0812">Transmembrane</keyword>
<reference evidence="3" key="1">
    <citation type="submission" date="2022-05" db="EMBL/GenBank/DDBJ databases">
        <authorList>
            <person name="Oliphant S.A."/>
            <person name="Watson-Haigh N.S."/>
            <person name="Sumby K.M."/>
            <person name="Gardner J.M."/>
            <person name="Jiranek V."/>
        </authorList>
    </citation>
    <scope>NUCLEOTIDE SEQUENCE</scope>
    <source>
        <strain evidence="3">Ru20-1</strain>
    </source>
</reference>
<accession>A0ABY5C2T7</accession>
<dbReference type="InterPro" id="IPR010315">
    <property type="entry name" value="DUF915_hydro-like"/>
</dbReference>
<keyword evidence="2" id="KW-0472">Membrane</keyword>
<evidence type="ECO:0000256" key="2">
    <source>
        <dbReference type="SAM" id="Phobius"/>
    </source>
</evidence>
<sequence length="313" mass="34974">MNKKIFHKWDFVVLVIGLTAAFLGFCYVHYGSFTPSKLHKPQQAPIMFVSDQNRTSTAARHLVTTASRSGGSVAMHIDVLSDGQINYYPNGNLKAKQPIIEVNFSDRSKTTKEQSVALNRILRHLNRKYQYEQYDAIGFGSGSLAVFTNATTYGLKQNRMKLKHFVSVAGPYQGVTVNVPPLRQQPGQPGNGNQPTQAKPNQAHPAGPTPALLRQQALERQQAINSRYPSYAELKQMAKHLEQNTQVLNIYGVIDKRTNSDGRVSAKSATALQHLVPTKNYESLRLTGPMAEHSQILDNQVSERIINRFLFNE</sequence>
<dbReference type="InterPro" id="IPR029058">
    <property type="entry name" value="AB_hydrolase_fold"/>
</dbReference>
<dbReference type="RefSeq" id="WP_252779872.1">
    <property type="nucleotide sequence ID" value="NZ_CP097478.1"/>
</dbReference>
<evidence type="ECO:0000256" key="1">
    <source>
        <dbReference type="SAM" id="MobiDB-lite"/>
    </source>
</evidence>
<dbReference type="Proteomes" id="UP001057532">
    <property type="component" value="Chromosome"/>
</dbReference>
<dbReference type="EMBL" id="CP097478">
    <property type="protein sequence ID" value="USS93097.1"/>
    <property type="molecule type" value="Genomic_DNA"/>
</dbReference>
<dbReference type="Pfam" id="PF06028">
    <property type="entry name" value="DUF915"/>
    <property type="match status" value="2"/>
</dbReference>
<feature type="region of interest" description="Disordered" evidence="1">
    <location>
        <begin position="177"/>
        <end position="209"/>
    </location>
</feature>